<dbReference type="InterPro" id="IPR000086">
    <property type="entry name" value="NUDIX_hydrolase_dom"/>
</dbReference>
<organism evidence="2">
    <name type="scientific">Eubosmina coregoni</name>
    <dbReference type="NCBI Taxonomy" id="186181"/>
    <lineage>
        <taxon>Eukaryota</taxon>
        <taxon>Metazoa</taxon>
        <taxon>Ecdysozoa</taxon>
        <taxon>Arthropoda</taxon>
        <taxon>Crustacea</taxon>
        <taxon>Branchiopoda</taxon>
        <taxon>Diplostraca</taxon>
        <taxon>Cladocera</taxon>
        <taxon>Anomopoda</taxon>
        <taxon>Bosminidae</taxon>
        <taxon>Eubosmina</taxon>
    </lineage>
</organism>
<dbReference type="InterPro" id="IPR015797">
    <property type="entry name" value="NUDIX_hydrolase-like_dom_sf"/>
</dbReference>
<dbReference type="Pfam" id="PF15916">
    <property type="entry name" value="DUF4743"/>
    <property type="match status" value="1"/>
</dbReference>
<reference evidence="2" key="1">
    <citation type="submission" date="2018-08" db="EMBL/GenBank/DDBJ databases">
        <authorList>
            <person name="Cornetti L."/>
        </authorList>
    </citation>
    <scope>NUCLEOTIDE SEQUENCE</scope>
    <source>
        <strain evidence="2">FI-BAL1-1</strain>
    </source>
</reference>
<dbReference type="InterPro" id="IPR031804">
    <property type="entry name" value="DUF4743"/>
</dbReference>
<dbReference type="FunFam" id="3.90.79.10:FF:000019">
    <property type="entry name" value="Thiamin pyrophosphokinase, putative"/>
    <property type="match status" value="1"/>
</dbReference>
<dbReference type="AlphaFoldDB" id="A0A4Y7LMJ3"/>
<sequence>MSRFMGLARKFNCFYFNGDLHNCRPFLVGGIQVGLMQPRVVEAALRHPDVFHFDSGSGSIMLHPAFATYEERSAKINHVLSQWREQSLFVTLKGWRDECYEVRTGFADPPLMKMERAATCLFGIRQYGVEIMGHTRHPHLGVCLWLQRRSLSKPTWPGKWDSMVAGGLSVGHSVLDTALKEANEEASIPSHLLANLKAAGSVSFYFESERGLFPNTEFVYDLELPADFVPCNADGEVESFELVPVAQVMERILTPDFKTTSCPTALDFLIRHGFINSDNEPQLPELVELLHIPLHYLYSRHQQRPSQITNSNNTSASN</sequence>
<protein>
    <submittedName>
        <fullName evidence="2">EOG090X06MA</fullName>
    </submittedName>
</protein>
<dbReference type="PANTHER" id="PTHR13622">
    <property type="entry name" value="THIAMIN PYROPHOSPHOKINASE"/>
    <property type="match status" value="1"/>
</dbReference>
<evidence type="ECO:0000259" key="1">
    <source>
        <dbReference type="PROSITE" id="PS51462"/>
    </source>
</evidence>
<dbReference type="PROSITE" id="PS51462">
    <property type="entry name" value="NUDIX"/>
    <property type="match status" value="1"/>
</dbReference>
<proteinExistence type="evidence at transcript level"/>
<evidence type="ECO:0000313" key="2">
    <source>
        <dbReference type="EMBL" id="SVE69811.1"/>
    </source>
</evidence>
<dbReference type="GO" id="GO:0044715">
    <property type="term" value="F:8-oxo-dGDP phosphatase activity"/>
    <property type="evidence" value="ECO:0007669"/>
    <property type="project" value="TreeGrafter"/>
</dbReference>
<dbReference type="SUPFAM" id="SSF55811">
    <property type="entry name" value="Nudix"/>
    <property type="match status" value="1"/>
</dbReference>
<accession>A0A4Y7LMJ3</accession>
<dbReference type="EMBL" id="LR000192">
    <property type="protein sequence ID" value="SVE69811.1"/>
    <property type="molecule type" value="mRNA"/>
</dbReference>
<dbReference type="CDD" id="cd03676">
    <property type="entry name" value="NUDIX_Tnr3_like"/>
    <property type="match status" value="1"/>
</dbReference>
<gene>
    <name evidence="2" type="primary">EOG090X06MA</name>
</gene>
<dbReference type="Pfam" id="PF00293">
    <property type="entry name" value="NUDIX"/>
    <property type="match status" value="1"/>
</dbReference>
<name>A0A4Y7LMJ3_9CRUS</name>
<feature type="domain" description="Nudix hydrolase" evidence="1">
    <location>
        <begin position="124"/>
        <end position="267"/>
    </location>
</feature>
<dbReference type="PANTHER" id="PTHR13622:SF8">
    <property type="entry name" value="THIAMIN PYROPHOSPHOKINASE 1"/>
    <property type="match status" value="1"/>
</dbReference>
<dbReference type="Gene3D" id="3.90.79.10">
    <property type="entry name" value="Nucleoside Triphosphate Pyrophosphohydrolase"/>
    <property type="match status" value="1"/>
</dbReference>